<comment type="caution">
    <text evidence="3">The sequence shown here is derived from an EMBL/GenBank/DDBJ whole genome shotgun (WGS) entry which is preliminary data.</text>
</comment>
<dbReference type="Proteomes" id="UP001176429">
    <property type="component" value="Unassembled WGS sequence"/>
</dbReference>
<sequence>MQASSLFRTSALLLAVGTALLAGCREDEVDSLEGPAPTAGFTVSLDTTQFPVVATFTNTSTDGFLYQWDFGDGSPLVSGQNVTHTYTLPRSYQVRLVVAGRGGTGNSAPKEVPIPSLCGNNAFQVLTNCGTGNWTLSDQPGAVQTLAADGTTVLSSSTAPLPECQEDDQFSFSSTFSYTYDGGLSCTAGQNFNGVSDFTFRTAPGGLGQLTLTRRSSFIGLADTTRNRTYDIIEATPANLPATNARVRLRSTNADGTFTVITLMPPVPPLERVERLLTGGSSRTWVLDNTVAATIIVGTEAAPASYFAGGALGSLPACQADDEYTFTSTHNFVYNAKAETFVAGVYACQAPRSLTTTYTYGPATGAGLAQFVLAPRTPSTLPQPFIGATDAAADFTYRILSINSREMVIRGGRPSADPVFTIKLRVK</sequence>
<feature type="signal peptide" evidence="1">
    <location>
        <begin position="1"/>
        <end position="21"/>
    </location>
</feature>
<dbReference type="PROSITE" id="PS50093">
    <property type="entry name" value="PKD"/>
    <property type="match status" value="1"/>
</dbReference>
<dbReference type="InterPro" id="IPR035986">
    <property type="entry name" value="PKD_dom_sf"/>
</dbReference>
<dbReference type="SMART" id="SM00089">
    <property type="entry name" value="PKD"/>
    <property type="match status" value="1"/>
</dbReference>
<organism evidence="3 4">
    <name type="scientific">Hymenobacter aranciens</name>
    <dbReference type="NCBI Taxonomy" id="3063996"/>
    <lineage>
        <taxon>Bacteria</taxon>
        <taxon>Pseudomonadati</taxon>
        <taxon>Bacteroidota</taxon>
        <taxon>Cytophagia</taxon>
        <taxon>Cytophagales</taxon>
        <taxon>Hymenobacteraceae</taxon>
        <taxon>Hymenobacter</taxon>
    </lineage>
</organism>
<proteinExistence type="predicted"/>
<dbReference type="InterPro" id="IPR000601">
    <property type="entry name" value="PKD_dom"/>
</dbReference>
<keyword evidence="1" id="KW-0732">Signal</keyword>
<protein>
    <submittedName>
        <fullName evidence="3">PKD domain-containing protein</fullName>
    </submittedName>
</protein>
<gene>
    <name evidence="3" type="ORF">Q5H93_07200</name>
</gene>
<dbReference type="RefSeq" id="WP_305005828.1">
    <property type="nucleotide sequence ID" value="NZ_JAUQSY010000004.1"/>
</dbReference>
<name>A0ABT9BBW1_9BACT</name>
<dbReference type="Gene3D" id="2.60.40.10">
    <property type="entry name" value="Immunoglobulins"/>
    <property type="match status" value="1"/>
</dbReference>
<dbReference type="EMBL" id="JAUQSY010000004">
    <property type="protein sequence ID" value="MDO7874512.1"/>
    <property type="molecule type" value="Genomic_DNA"/>
</dbReference>
<evidence type="ECO:0000313" key="4">
    <source>
        <dbReference type="Proteomes" id="UP001176429"/>
    </source>
</evidence>
<accession>A0ABT9BBW1</accession>
<evidence type="ECO:0000259" key="2">
    <source>
        <dbReference type="PROSITE" id="PS50093"/>
    </source>
</evidence>
<reference evidence="3" key="1">
    <citation type="submission" date="2023-07" db="EMBL/GenBank/DDBJ databases">
        <authorList>
            <person name="Kim M.K."/>
        </authorList>
    </citation>
    <scope>NUCLEOTIDE SEQUENCE</scope>
    <source>
        <strain evidence="3">ASUV-10-1</strain>
    </source>
</reference>
<dbReference type="Pfam" id="PF18911">
    <property type="entry name" value="PKD_4"/>
    <property type="match status" value="1"/>
</dbReference>
<evidence type="ECO:0000256" key="1">
    <source>
        <dbReference type="SAM" id="SignalP"/>
    </source>
</evidence>
<dbReference type="InterPro" id="IPR022409">
    <property type="entry name" value="PKD/Chitinase_dom"/>
</dbReference>
<dbReference type="SUPFAM" id="SSF49299">
    <property type="entry name" value="PKD domain"/>
    <property type="match status" value="1"/>
</dbReference>
<feature type="chain" id="PRO_5047178318" evidence="1">
    <location>
        <begin position="22"/>
        <end position="427"/>
    </location>
</feature>
<dbReference type="InterPro" id="IPR013783">
    <property type="entry name" value="Ig-like_fold"/>
</dbReference>
<dbReference type="CDD" id="cd00146">
    <property type="entry name" value="PKD"/>
    <property type="match status" value="1"/>
</dbReference>
<evidence type="ECO:0000313" key="3">
    <source>
        <dbReference type="EMBL" id="MDO7874512.1"/>
    </source>
</evidence>
<feature type="domain" description="PKD" evidence="2">
    <location>
        <begin position="57"/>
        <end position="114"/>
    </location>
</feature>
<keyword evidence="4" id="KW-1185">Reference proteome</keyword>